<evidence type="ECO:0000313" key="2">
    <source>
        <dbReference type="Proteomes" id="UP000789366"/>
    </source>
</evidence>
<evidence type="ECO:0000313" key="1">
    <source>
        <dbReference type="EMBL" id="CAG8787393.1"/>
    </source>
</evidence>
<dbReference type="EMBL" id="CAJVPW010065729">
    <property type="protein sequence ID" value="CAG8787393.1"/>
    <property type="molecule type" value="Genomic_DNA"/>
</dbReference>
<protein>
    <submittedName>
        <fullName evidence="1">11533_t:CDS:1</fullName>
    </submittedName>
</protein>
<gene>
    <name evidence="1" type="ORF">SPELUC_LOCUS16923</name>
</gene>
<feature type="non-terminal residue" evidence="1">
    <location>
        <position position="1"/>
    </location>
</feature>
<sequence length="146" mass="16161">HEIEQFSSQDTSDLALSRATASSLGTVCLGGLILSTVRILQYINEFAKKNIRRNSIFYFITACFSCLDGIISVLNNYTMIYVGISGESFCSSAVFTTKLFRRNLVFGLVNDIITKSILFIGTIMIALFCGFATFIYATHSLQSQYG</sequence>
<keyword evidence="2" id="KW-1185">Reference proteome</keyword>
<feature type="non-terminal residue" evidence="1">
    <location>
        <position position="146"/>
    </location>
</feature>
<proteinExistence type="predicted"/>
<comment type="caution">
    <text evidence="1">The sequence shown here is derived from an EMBL/GenBank/DDBJ whole genome shotgun (WGS) entry which is preliminary data.</text>
</comment>
<organism evidence="1 2">
    <name type="scientific">Cetraspora pellucida</name>
    <dbReference type="NCBI Taxonomy" id="1433469"/>
    <lineage>
        <taxon>Eukaryota</taxon>
        <taxon>Fungi</taxon>
        <taxon>Fungi incertae sedis</taxon>
        <taxon>Mucoromycota</taxon>
        <taxon>Glomeromycotina</taxon>
        <taxon>Glomeromycetes</taxon>
        <taxon>Diversisporales</taxon>
        <taxon>Gigasporaceae</taxon>
        <taxon>Cetraspora</taxon>
    </lineage>
</organism>
<reference evidence="1" key="1">
    <citation type="submission" date="2021-06" db="EMBL/GenBank/DDBJ databases">
        <authorList>
            <person name="Kallberg Y."/>
            <person name="Tangrot J."/>
            <person name="Rosling A."/>
        </authorList>
    </citation>
    <scope>NUCLEOTIDE SEQUENCE</scope>
    <source>
        <strain evidence="1">28 12/20/2015</strain>
    </source>
</reference>
<name>A0ACA9RDC9_9GLOM</name>
<accession>A0ACA9RDC9</accession>
<dbReference type="Proteomes" id="UP000789366">
    <property type="component" value="Unassembled WGS sequence"/>
</dbReference>